<comment type="subcellular location">
    <subcellularLocation>
        <location evidence="1">Membrane</location>
        <topology evidence="1">Multi-pass membrane protein</topology>
    </subcellularLocation>
</comment>
<feature type="transmembrane region" description="Helical" evidence="6">
    <location>
        <begin position="421"/>
        <end position="437"/>
    </location>
</feature>
<name>A0A9W8E827_9FUNG</name>
<dbReference type="AlphaFoldDB" id="A0A9W8E827"/>
<dbReference type="OrthoDB" id="288203at2759"/>
<evidence type="ECO:0000256" key="4">
    <source>
        <dbReference type="ARBA" id="ARBA00023136"/>
    </source>
</evidence>
<evidence type="ECO:0000256" key="2">
    <source>
        <dbReference type="ARBA" id="ARBA00022692"/>
    </source>
</evidence>
<gene>
    <name evidence="8" type="ORF">H4R34_003604</name>
</gene>
<dbReference type="Proteomes" id="UP001151582">
    <property type="component" value="Unassembled WGS sequence"/>
</dbReference>
<feature type="compositionally biased region" description="Polar residues" evidence="5">
    <location>
        <begin position="742"/>
        <end position="765"/>
    </location>
</feature>
<feature type="transmembrane region" description="Helical" evidence="6">
    <location>
        <begin position="126"/>
        <end position="148"/>
    </location>
</feature>
<dbReference type="PROSITE" id="PS50801">
    <property type="entry name" value="STAS"/>
    <property type="match status" value="1"/>
</dbReference>
<evidence type="ECO:0000256" key="3">
    <source>
        <dbReference type="ARBA" id="ARBA00022989"/>
    </source>
</evidence>
<keyword evidence="2 6" id="KW-0812">Transmembrane</keyword>
<accession>A0A9W8E827</accession>
<feature type="region of interest" description="Disordered" evidence="5">
    <location>
        <begin position="732"/>
        <end position="769"/>
    </location>
</feature>
<evidence type="ECO:0000256" key="5">
    <source>
        <dbReference type="SAM" id="MobiDB-lite"/>
    </source>
</evidence>
<protein>
    <recommendedName>
        <fullName evidence="7">STAS domain-containing protein</fullName>
    </recommendedName>
</protein>
<dbReference type="InterPro" id="IPR011547">
    <property type="entry name" value="SLC26A/SulP_dom"/>
</dbReference>
<evidence type="ECO:0000256" key="1">
    <source>
        <dbReference type="ARBA" id="ARBA00004141"/>
    </source>
</evidence>
<organism evidence="8 9">
    <name type="scientific">Dimargaris verticillata</name>
    <dbReference type="NCBI Taxonomy" id="2761393"/>
    <lineage>
        <taxon>Eukaryota</taxon>
        <taxon>Fungi</taxon>
        <taxon>Fungi incertae sedis</taxon>
        <taxon>Zoopagomycota</taxon>
        <taxon>Kickxellomycotina</taxon>
        <taxon>Dimargaritomycetes</taxon>
        <taxon>Dimargaritales</taxon>
        <taxon>Dimargaritaceae</taxon>
        <taxon>Dimargaris</taxon>
    </lineage>
</organism>
<keyword evidence="9" id="KW-1185">Reference proteome</keyword>
<evidence type="ECO:0000259" key="7">
    <source>
        <dbReference type="PROSITE" id="PS50801"/>
    </source>
</evidence>
<dbReference type="Pfam" id="PF01740">
    <property type="entry name" value="STAS"/>
    <property type="match status" value="1"/>
</dbReference>
<keyword evidence="3 6" id="KW-1133">Transmembrane helix</keyword>
<dbReference type="CDD" id="cd07042">
    <property type="entry name" value="STAS_SulP_like_sulfate_transporter"/>
    <property type="match status" value="1"/>
</dbReference>
<feature type="transmembrane region" description="Helical" evidence="6">
    <location>
        <begin position="45"/>
        <end position="65"/>
    </location>
</feature>
<feature type="transmembrane region" description="Helical" evidence="6">
    <location>
        <begin position="237"/>
        <end position="259"/>
    </location>
</feature>
<dbReference type="EMBL" id="JANBQB010000353">
    <property type="protein sequence ID" value="KAJ1977373.1"/>
    <property type="molecule type" value="Genomic_DNA"/>
</dbReference>
<feature type="domain" description="STAS" evidence="7">
    <location>
        <begin position="483"/>
        <end position="737"/>
    </location>
</feature>
<comment type="caution">
    <text evidence="8">The sequence shown here is derived from an EMBL/GenBank/DDBJ whole genome shotgun (WGS) entry which is preliminary data.</text>
</comment>
<proteinExistence type="predicted"/>
<feature type="transmembrane region" description="Helical" evidence="6">
    <location>
        <begin position="369"/>
        <end position="387"/>
    </location>
</feature>
<feature type="region of interest" description="Disordered" evidence="5">
    <location>
        <begin position="811"/>
        <end position="860"/>
    </location>
</feature>
<dbReference type="Gene3D" id="3.30.750.24">
    <property type="entry name" value="STAS domain"/>
    <property type="match status" value="1"/>
</dbReference>
<dbReference type="InterPro" id="IPR036513">
    <property type="entry name" value="STAS_dom_sf"/>
</dbReference>
<evidence type="ECO:0000256" key="6">
    <source>
        <dbReference type="SAM" id="Phobius"/>
    </source>
</evidence>
<reference evidence="8" key="1">
    <citation type="submission" date="2022-07" db="EMBL/GenBank/DDBJ databases">
        <title>Phylogenomic reconstructions and comparative analyses of Kickxellomycotina fungi.</title>
        <authorList>
            <person name="Reynolds N.K."/>
            <person name="Stajich J.E."/>
            <person name="Barry K."/>
            <person name="Grigoriev I.V."/>
            <person name="Crous P."/>
            <person name="Smith M.E."/>
        </authorList>
    </citation>
    <scope>NUCLEOTIDE SEQUENCE</scope>
    <source>
        <strain evidence="8">RSA 567</strain>
    </source>
</reference>
<dbReference type="PANTHER" id="PTHR11814">
    <property type="entry name" value="SULFATE TRANSPORTER"/>
    <property type="match status" value="1"/>
</dbReference>
<dbReference type="InterPro" id="IPR001902">
    <property type="entry name" value="SLC26A/SulP_fam"/>
</dbReference>
<dbReference type="GO" id="GO:0016020">
    <property type="term" value="C:membrane"/>
    <property type="evidence" value="ECO:0007669"/>
    <property type="project" value="UniProtKB-SubCell"/>
</dbReference>
<dbReference type="Pfam" id="PF00916">
    <property type="entry name" value="Sulfate_transp"/>
    <property type="match status" value="1"/>
</dbReference>
<feature type="compositionally biased region" description="Polar residues" evidence="5">
    <location>
        <begin position="573"/>
        <end position="582"/>
    </location>
</feature>
<feature type="region of interest" description="Disordered" evidence="5">
    <location>
        <begin position="573"/>
        <end position="597"/>
    </location>
</feature>
<dbReference type="GO" id="GO:0055085">
    <property type="term" value="P:transmembrane transport"/>
    <property type="evidence" value="ECO:0007669"/>
    <property type="project" value="InterPro"/>
</dbReference>
<feature type="transmembrane region" description="Helical" evidence="6">
    <location>
        <begin position="100"/>
        <end position="119"/>
    </location>
</feature>
<sequence length="912" mass="99552">MVETYVAEFKGRAQRFFQRLPRTSPRYLRQLVPISYWIRNYNRTWLYGDVIAGITVGVMVIPQALSNAKIAQVPIHYGLYTGFMGAFLYAILGTSRDLTVGPTAVISMFTGEVAVRVAAETGYANYEAAIALAFVLGIIITGMGLLRLGIILDFISAPIIMGFTSSAALRILTGQIPGLFGIKGVDRNDETYVVIINTLKSAGSTRWQDMLIGLSACALFEALRLARQRWGKKYISLHYLGLARNAIGVIIFTLISFLVCRNQENPVITITGEVDSGFPVPQLPVLSNSMMTSLGPSLITGMLLCIIEATAIAKAFARKGQYSLNTSQELIALGMGNLSGSFFLSYPVTASFSRSAVNNQSGSKSPMNGIVTGAFVIVAILALPPVLHYVPSALLSAISITSVAHLISGPKLFLRLWRIDPLDFIASVIAFVVALFAEIDYGIYAAVGFSVVVMLFRIARPKWRLLAQVEGSYDTFVDRDHPDYATLDPPPGIVLIRLEESLTFPNMEFFKKRVLTSVYVQTSSAHPLPKAADRNWSDGMDTSLDEKIQREWQRREARKRNSRLSQHVELTVSVRTSQQTSGDKLAQETPGNSFTSDVKNYAKRRDSENSDSNASQLTRIGQRAAYYADSTNPQDPYGRPYLRAVVFDFSAVNNIDSSGLQCLLDLRGHLREYAGCTADAKGDRDSFDQKLSSNSFALHFVSVHPKVLRVLELSGITTDVVPVVPVIATHNNESASRRSRDQAPTSNVLQTPSSSNATNYDTLSMGTKRLDNPTARKRWSLPAVHALPSDSQLPAVDRLNGASASALPLRWSQSDLPSPTHPGTAVTITPNPSIPKLSPGSGDELITASSSTSVDNHGVPNDQEALQVSADQSSSVADDPIVQERCRVVHLAVRDAINCITANWSRLQDYCV</sequence>
<keyword evidence="4 6" id="KW-0472">Membrane</keyword>
<dbReference type="SUPFAM" id="SSF52091">
    <property type="entry name" value="SpoIIaa-like"/>
    <property type="match status" value="1"/>
</dbReference>
<feature type="transmembrane region" description="Helical" evidence="6">
    <location>
        <begin position="298"/>
        <end position="317"/>
    </location>
</feature>
<dbReference type="NCBIfam" id="TIGR00815">
    <property type="entry name" value="sulP"/>
    <property type="match status" value="1"/>
</dbReference>
<feature type="transmembrane region" description="Helical" evidence="6">
    <location>
        <begin position="77"/>
        <end position="94"/>
    </location>
</feature>
<dbReference type="InterPro" id="IPR002645">
    <property type="entry name" value="STAS_dom"/>
</dbReference>
<evidence type="ECO:0000313" key="9">
    <source>
        <dbReference type="Proteomes" id="UP001151582"/>
    </source>
</evidence>
<evidence type="ECO:0000313" key="8">
    <source>
        <dbReference type="EMBL" id="KAJ1977373.1"/>
    </source>
</evidence>